<keyword evidence="1" id="KW-0732">Signal</keyword>
<dbReference type="EMBL" id="DSRD01000649">
    <property type="protein sequence ID" value="HGW94673.1"/>
    <property type="molecule type" value="Genomic_DNA"/>
</dbReference>
<accession>A0A832H4H9</accession>
<name>A0A832H4H9_9CYAN</name>
<organism evidence="2">
    <name type="scientific">Oscillatoriales cyanobacterium SpSt-402</name>
    <dbReference type="NCBI Taxonomy" id="2282168"/>
    <lineage>
        <taxon>Bacteria</taxon>
        <taxon>Bacillati</taxon>
        <taxon>Cyanobacteriota</taxon>
        <taxon>Cyanophyceae</taxon>
        <taxon>Oscillatoriophycideae</taxon>
        <taxon>Oscillatoriales</taxon>
    </lineage>
</organism>
<proteinExistence type="predicted"/>
<evidence type="ECO:0000313" key="2">
    <source>
        <dbReference type="EMBL" id="HGW94673.1"/>
    </source>
</evidence>
<feature type="chain" id="PRO_5032281612" description="Secreted protein" evidence="1">
    <location>
        <begin position="21"/>
        <end position="74"/>
    </location>
</feature>
<protein>
    <recommendedName>
        <fullName evidence="3">Secreted protein</fullName>
    </recommendedName>
</protein>
<comment type="caution">
    <text evidence="2">The sequence shown here is derived from an EMBL/GenBank/DDBJ whole genome shotgun (WGS) entry which is preliminary data.</text>
</comment>
<evidence type="ECO:0000256" key="1">
    <source>
        <dbReference type="SAM" id="SignalP"/>
    </source>
</evidence>
<reference evidence="2" key="1">
    <citation type="journal article" date="2020" name="mSystems">
        <title>Genome- and Community-Level Interaction Insights into Carbon Utilization and Element Cycling Functions of Hydrothermarchaeota in Hydrothermal Sediment.</title>
        <authorList>
            <person name="Zhou Z."/>
            <person name="Liu Y."/>
            <person name="Xu W."/>
            <person name="Pan J."/>
            <person name="Luo Z.H."/>
            <person name="Li M."/>
        </authorList>
    </citation>
    <scope>NUCLEOTIDE SEQUENCE [LARGE SCALE GENOMIC DNA]</scope>
    <source>
        <strain evidence="2">SpSt-402</strain>
    </source>
</reference>
<dbReference type="AlphaFoldDB" id="A0A832H4H9"/>
<evidence type="ECO:0008006" key="3">
    <source>
        <dbReference type="Google" id="ProtNLM"/>
    </source>
</evidence>
<sequence length="74" mass="7823">MGFNYVSAMYSLVLSATAIALTQSVGIAQTSFSQLHSSQHSNSTHNHSSLTAQMILTARPGLPGRRVGGGSRLY</sequence>
<gene>
    <name evidence="2" type="ORF">ENR47_10385</name>
</gene>
<feature type="signal peptide" evidence="1">
    <location>
        <begin position="1"/>
        <end position="20"/>
    </location>
</feature>